<dbReference type="OMA" id="STIESKW"/>
<reference evidence="3" key="1">
    <citation type="submission" date="2016-03" db="EMBL/GenBank/DDBJ databases">
        <title>Draft genome sequence of Rosellinia necatrix.</title>
        <authorList>
            <person name="Kanematsu S."/>
        </authorList>
    </citation>
    <scope>NUCLEOTIDE SEQUENCE [LARGE SCALE GENOMIC DNA]</scope>
    <source>
        <strain evidence="3">W97</strain>
    </source>
</reference>
<evidence type="ECO:0000256" key="1">
    <source>
        <dbReference type="SAM" id="Coils"/>
    </source>
</evidence>
<feature type="compositionally biased region" description="Low complexity" evidence="2">
    <location>
        <begin position="324"/>
        <end position="335"/>
    </location>
</feature>
<dbReference type="EMBL" id="DF977499">
    <property type="protein sequence ID" value="GAP91018.2"/>
    <property type="molecule type" value="Genomic_DNA"/>
</dbReference>
<dbReference type="Proteomes" id="UP000054516">
    <property type="component" value="Unassembled WGS sequence"/>
</dbReference>
<feature type="coiled-coil region" evidence="1">
    <location>
        <begin position="442"/>
        <end position="480"/>
    </location>
</feature>
<feature type="compositionally biased region" description="Basic residues" evidence="2">
    <location>
        <begin position="306"/>
        <end position="315"/>
    </location>
</feature>
<feature type="compositionally biased region" description="Low complexity" evidence="2">
    <location>
        <begin position="193"/>
        <end position="202"/>
    </location>
</feature>
<gene>
    <name evidence="3" type="ORF">SAMD00023353_5400320</name>
</gene>
<feature type="compositionally biased region" description="Acidic residues" evidence="2">
    <location>
        <begin position="162"/>
        <end position="175"/>
    </location>
</feature>
<dbReference type="AlphaFoldDB" id="A0A1W2TRC3"/>
<accession>A0A1W2TRC3</accession>
<keyword evidence="4" id="KW-1185">Reference proteome</keyword>
<evidence type="ECO:0000256" key="2">
    <source>
        <dbReference type="SAM" id="MobiDB-lite"/>
    </source>
</evidence>
<name>A0A1W2TRC3_ROSNE</name>
<dbReference type="OrthoDB" id="2420947at2759"/>
<sequence>MIRELSTWPGPSTCEFTYIPTSAYIKQATMDPPLTANQKRKRGRPTNASRGDQPKDASNSAATIVPQQTQPDADGESADGGVDVESRPRKRGRRTKNDIPQQSQPEPSEPQPGKQKRRQPAVVQAEDLPLDQAGGFKPLKEAKTASRGRPKKGTQRAKPPEPEADEADDENDNQDEGNPSLLRRSNRNRHSSDGSPTGPTTSVVQEKLAGSLTARQTAKGRKRPARAVDKAQPKEEAGPKTGVQSASRAQKRTKKGTRPSQDTHPATNEAAEPILPREKQGRQSKPRGSDGESNTGPRGELSRPSATHRKLKARRQSSEAQDQSPARSSSPDSVSSPPPYRHIAERTRRVTHEVIESKWSSLDPSSVANVANLLHAVSLPTLLHVMPKQYAHAENILKKVIRGLCKRSARLPFPPNSTLPRREDELDFERTQSGVEALLSQLDPLQHSVELLRREKERAEKELEREYKVLDRLSTNARAEARERRDRLRKVHVLVPETAYGSATDNMDLLPADKTTGRVFASLQDEELLSLAGQINSHMESMRGNLQQIDGVLPAIAESHALLKTTLQPQFSQKQLEGIVLG</sequence>
<feature type="compositionally biased region" description="Basic and acidic residues" evidence="2">
    <location>
        <begin position="226"/>
        <end position="238"/>
    </location>
</feature>
<evidence type="ECO:0000313" key="4">
    <source>
        <dbReference type="Proteomes" id="UP000054516"/>
    </source>
</evidence>
<feature type="region of interest" description="Disordered" evidence="2">
    <location>
        <begin position="29"/>
        <end position="345"/>
    </location>
</feature>
<proteinExistence type="predicted"/>
<dbReference type="Pfam" id="PF13094">
    <property type="entry name" value="CENP-Q"/>
    <property type="match status" value="1"/>
</dbReference>
<dbReference type="InterPro" id="IPR025212">
    <property type="entry name" value="CAD_CENP-Q"/>
</dbReference>
<feature type="compositionally biased region" description="Basic residues" evidence="2">
    <location>
        <begin position="146"/>
        <end position="155"/>
    </location>
</feature>
<keyword evidence="1" id="KW-0175">Coiled coil</keyword>
<evidence type="ECO:0000313" key="3">
    <source>
        <dbReference type="EMBL" id="GAP91018.2"/>
    </source>
</evidence>
<dbReference type="STRING" id="77044.A0A1W2TRC3"/>
<feature type="compositionally biased region" description="Polar residues" evidence="2">
    <location>
        <begin position="46"/>
        <end position="71"/>
    </location>
</feature>
<organism evidence="3">
    <name type="scientific">Rosellinia necatrix</name>
    <name type="common">White root-rot fungus</name>
    <dbReference type="NCBI Taxonomy" id="77044"/>
    <lineage>
        <taxon>Eukaryota</taxon>
        <taxon>Fungi</taxon>
        <taxon>Dikarya</taxon>
        <taxon>Ascomycota</taxon>
        <taxon>Pezizomycotina</taxon>
        <taxon>Sordariomycetes</taxon>
        <taxon>Xylariomycetidae</taxon>
        <taxon>Xylariales</taxon>
        <taxon>Xylariaceae</taxon>
        <taxon>Rosellinia</taxon>
    </lineage>
</organism>
<protein>
    <submittedName>
        <fullName evidence="3">Putative kinetochore protein fta7</fullName>
    </submittedName>
</protein>